<reference evidence="2 3" key="1">
    <citation type="journal article" date="2018" name="Genome Res.">
        <title>The genomic architecture and molecular evolution of ant odorant receptors.</title>
        <authorList>
            <person name="McKenzie S.K."/>
            <person name="Kronauer D.J.C."/>
        </authorList>
    </citation>
    <scope>NUCLEOTIDE SEQUENCE [LARGE SCALE GENOMIC DNA]</scope>
    <source>
        <strain evidence="2">Clonal line C1</strain>
    </source>
</reference>
<protein>
    <submittedName>
        <fullName evidence="2">Uncharacterized protein</fullName>
    </submittedName>
</protein>
<accession>A0A3L8DTJ5</accession>
<feature type="region of interest" description="Disordered" evidence="1">
    <location>
        <begin position="1"/>
        <end position="30"/>
    </location>
</feature>
<evidence type="ECO:0000313" key="3">
    <source>
        <dbReference type="Proteomes" id="UP000279307"/>
    </source>
</evidence>
<gene>
    <name evidence="2" type="ORF">DMN91_003828</name>
</gene>
<dbReference type="Proteomes" id="UP000279307">
    <property type="component" value="Chromosome 4"/>
</dbReference>
<organism evidence="2 3">
    <name type="scientific">Ooceraea biroi</name>
    <name type="common">Clonal raider ant</name>
    <name type="synonym">Cerapachys biroi</name>
    <dbReference type="NCBI Taxonomy" id="2015173"/>
    <lineage>
        <taxon>Eukaryota</taxon>
        <taxon>Metazoa</taxon>
        <taxon>Ecdysozoa</taxon>
        <taxon>Arthropoda</taxon>
        <taxon>Hexapoda</taxon>
        <taxon>Insecta</taxon>
        <taxon>Pterygota</taxon>
        <taxon>Neoptera</taxon>
        <taxon>Endopterygota</taxon>
        <taxon>Hymenoptera</taxon>
        <taxon>Apocrita</taxon>
        <taxon>Aculeata</taxon>
        <taxon>Formicoidea</taxon>
        <taxon>Formicidae</taxon>
        <taxon>Dorylinae</taxon>
        <taxon>Ooceraea</taxon>
    </lineage>
</organism>
<dbReference type="EMBL" id="QOIP01000004">
    <property type="protein sequence ID" value="RLU23622.1"/>
    <property type="molecule type" value="Genomic_DNA"/>
</dbReference>
<name>A0A3L8DTJ5_OOCBI</name>
<proteinExistence type="predicted"/>
<sequence length="144" mass="16794">MNDSEVPEESESTSTISNEPPRKKKRGFAGRKSYETILDSYTEKMLQSQKQCLSDMIIKQNNMQKEIIKVEMENQRLWEKEIIEKEHAFQREQMQSFLQAMQVIGSQAPPPNCGIPQNCFIPQNYRIPTNYQLPQNVKIILVCL</sequence>
<comment type="caution">
    <text evidence="2">The sequence shown here is derived from an EMBL/GenBank/DDBJ whole genome shotgun (WGS) entry which is preliminary data.</text>
</comment>
<feature type="compositionally biased region" description="Acidic residues" evidence="1">
    <location>
        <begin position="1"/>
        <end position="11"/>
    </location>
</feature>
<evidence type="ECO:0000313" key="2">
    <source>
        <dbReference type="EMBL" id="RLU23622.1"/>
    </source>
</evidence>
<dbReference type="AlphaFoldDB" id="A0A3L8DTJ5"/>
<dbReference type="OrthoDB" id="10419919at2759"/>
<evidence type="ECO:0000256" key="1">
    <source>
        <dbReference type="SAM" id="MobiDB-lite"/>
    </source>
</evidence>